<comment type="caution">
    <text evidence="2">The sequence shown here is derived from an EMBL/GenBank/DDBJ whole genome shotgun (WGS) entry which is preliminary data.</text>
</comment>
<gene>
    <name evidence="2" type="ORF">J0A65_10940</name>
</gene>
<dbReference type="RefSeq" id="WP_206594219.1">
    <property type="nucleotide sequence ID" value="NZ_JAFKCS010000009.1"/>
</dbReference>
<name>A0ABS3CTD4_9ALTE</name>
<dbReference type="Proteomes" id="UP000663992">
    <property type="component" value="Unassembled WGS sequence"/>
</dbReference>
<dbReference type="Pfam" id="PF13480">
    <property type="entry name" value="Acetyltransf_6"/>
    <property type="match status" value="1"/>
</dbReference>
<dbReference type="Gene3D" id="3.40.630.30">
    <property type="match status" value="1"/>
</dbReference>
<keyword evidence="3" id="KW-1185">Reference proteome</keyword>
<evidence type="ECO:0000313" key="2">
    <source>
        <dbReference type="EMBL" id="MBN7820383.1"/>
    </source>
</evidence>
<dbReference type="InterPro" id="IPR016181">
    <property type="entry name" value="Acyl_CoA_acyltransferase"/>
</dbReference>
<sequence length="348" mass="40359">MEYELNKLLVSSIPDITSPGVCNTAEWFAAVNDVHQLPDVVEINAVDNSGAVCFVGFVEKEYRFLPFKTLHQGCWKYSTRSSVAIRLAAPVESMDVFLDNLQSLQGWHKSRLLLVDNSIAQNQLVASLNKNGLRHQIEQVIQSPYICLPSSLDEYTARFDKKFRYTLRNGLKKLSEQGKVQARLYETPERCAEMLEHIYEIEKNSWKEQDGTSITKNPIQKAFYEKFSEVAAQQGWLKTFILFVDEQPVAHCYGMLFNGVFENLKMSYKSEFNAYSPGNLLNLEIIKYLIAHNVTVYDYMGVVEPSKMKWTNDIYSQSQVTFYRKSLSGRLFYYFDLFKSWFKKRFSK</sequence>
<reference evidence="2 3" key="1">
    <citation type="submission" date="2021-03" db="EMBL/GenBank/DDBJ databases">
        <title>novel species isolated from a fishpond in China.</title>
        <authorList>
            <person name="Lu H."/>
            <person name="Cai Z."/>
        </authorList>
    </citation>
    <scope>NUCLEOTIDE SEQUENCE [LARGE SCALE GENOMIC DNA]</scope>
    <source>
        <strain evidence="2 3">Y57</strain>
    </source>
</reference>
<dbReference type="InterPro" id="IPR038740">
    <property type="entry name" value="BioF2-like_GNAT_dom"/>
</dbReference>
<dbReference type="SUPFAM" id="SSF55729">
    <property type="entry name" value="Acyl-CoA N-acyltransferases (Nat)"/>
    <property type="match status" value="1"/>
</dbReference>
<protein>
    <submittedName>
        <fullName evidence="2">GNAT family N-acetyltransferase</fullName>
    </submittedName>
</protein>
<proteinExistence type="predicted"/>
<evidence type="ECO:0000259" key="1">
    <source>
        <dbReference type="Pfam" id="PF13480"/>
    </source>
</evidence>
<feature type="domain" description="BioF2-like acetyltransferase" evidence="1">
    <location>
        <begin position="161"/>
        <end position="304"/>
    </location>
</feature>
<dbReference type="EMBL" id="JAFKCS010000009">
    <property type="protein sequence ID" value="MBN7820383.1"/>
    <property type="molecule type" value="Genomic_DNA"/>
</dbReference>
<organism evidence="2 3">
    <name type="scientific">Bowmanella yangjiangensis</name>
    <dbReference type="NCBI Taxonomy" id="2811230"/>
    <lineage>
        <taxon>Bacteria</taxon>
        <taxon>Pseudomonadati</taxon>
        <taxon>Pseudomonadota</taxon>
        <taxon>Gammaproteobacteria</taxon>
        <taxon>Alteromonadales</taxon>
        <taxon>Alteromonadaceae</taxon>
        <taxon>Bowmanella</taxon>
    </lineage>
</organism>
<accession>A0ABS3CTD4</accession>
<evidence type="ECO:0000313" key="3">
    <source>
        <dbReference type="Proteomes" id="UP000663992"/>
    </source>
</evidence>